<evidence type="ECO:0000259" key="9">
    <source>
        <dbReference type="Pfam" id="PF04575"/>
    </source>
</evidence>
<keyword evidence="4 8" id="KW-0732">Signal</keyword>
<evidence type="ECO:0000256" key="7">
    <source>
        <dbReference type="ARBA" id="ARBA00023609"/>
    </source>
</evidence>
<keyword evidence="2" id="KW-1134">Transmembrane beta strand</keyword>
<keyword evidence="12" id="KW-1185">Reference proteome</keyword>
<organism evidence="11 12">
    <name type="scientific">Novosphingobium kalidii</name>
    <dbReference type="NCBI Taxonomy" id="3230299"/>
    <lineage>
        <taxon>Bacteria</taxon>
        <taxon>Pseudomonadati</taxon>
        <taxon>Pseudomonadota</taxon>
        <taxon>Alphaproteobacteria</taxon>
        <taxon>Sphingomonadales</taxon>
        <taxon>Sphingomonadaceae</taxon>
        <taxon>Novosphingobium</taxon>
    </lineage>
</organism>
<proteinExistence type="inferred from homology"/>
<gene>
    <name evidence="11" type="ORF">ABVV53_13800</name>
</gene>
<keyword evidence="6" id="KW-0998">Cell outer membrane</keyword>
<dbReference type="SUPFAM" id="SSF48452">
    <property type="entry name" value="TPR-like"/>
    <property type="match status" value="1"/>
</dbReference>
<dbReference type="InterPro" id="IPR011990">
    <property type="entry name" value="TPR-like_helical_dom_sf"/>
</dbReference>
<evidence type="ECO:0000256" key="1">
    <source>
        <dbReference type="ARBA" id="ARBA00004571"/>
    </source>
</evidence>
<dbReference type="EMBL" id="JBEWLY010000022">
    <property type="protein sequence ID" value="MET1756513.1"/>
    <property type="molecule type" value="Genomic_DNA"/>
</dbReference>
<feature type="domain" description="Surface lipoprotein assembly modifier N-terminal TPR repeats region" evidence="10">
    <location>
        <begin position="83"/>
        <end position="177"/>
    </location>
</feature>
<feature type="signal peptide" evidence="8">
    <location>
        <begin position="1"/>
        <end position="25"/>
    </location>
</feature>
<dbReference type="Pfam" id="PF04575">
    <property type="entry name" value="SlipAM"/>
    <property type="match status" value="1"/>
</dbReference>
<reference evidence="11 12" key="1">
    <citation type="submission" date="2024-07" db="EMBL/GenBank/DDBJ databases">
        <title>Novosphingobium kalidii RD2P27.</title>
        <authorList>
            <person name="Sun J.-Q."/>
        </authorList>
    </citation>
    <scope>NUCLEOTIDE SEQUENCE [LARGE SCALE GENOMIC DNA]</scope>
    <source>
        <strain evidence="11 12">RD2P27</strain>
    </source>
</reference>
<sequence length="503" mass="56098">MYASAWQIRLAQSVGGAFLCLGAMAAPTTASGQATTDQDTRIRLDQQIERQKRDTETELLEDADPFGPPTSLEIDGQTYAVDDNVHDMGKALYISVERQQWQDARRFLAAYERFPDHDPMLVHYAKGGLARQGGDLGVAEQHYRELLTLQPGFLLGQLELSRVLFENRKDREARRAFESARALLAEEGDKAAGVRRTVDAFLNALKRRRGWQGTIAIGPSYSTNLNQSSASYTCLLEADDGTCLFDRKVPDPIKAAGINFEATLGRDVPLGGHHGIRVRGLLFGDVYPDHHDYSQVTAIARIGYQHQTARHNASLSPSFELGSLGSSVLYDAPGVNAEWTYSVSPRAMLRLEGNYRDFRYRLKAYDAQSGPLADINLTGWYSLSSSWTLFGGPDFAAKDTDDPVDSYRQLGVRVGVNKAFGERASLLLLGSYRHRKYRAYSELFEAQREDDQFNATAIARVPALKFAGLVPELVVQHNRIKSNIDWLYSYDRTTASLRLSHAF</sequence>
<evidence type="ECO:0000256" key="5">
    <source>
        <dbReference type="ARBA" id="ARBA00023136"/>
    </source>
</evidence>
<protein>
    <submittedName>
        <fullName evidence="11">Surface lipoprotein assembly modifier</fullName>
    </submittedName>
</protein>
<evidence type="ECO:0000256" key="2">
    <source>
        <dbReference type="ARBA" id="ARBA00022452"/>
    </source>
</evidence>
<comment type="subcellular location">
    <subcellularLocation>
        <location evidence="1">Cell outer membrane</location>
        <topology evidence="1">Multi-pass membrane protein</topology>
    </subcellularLocation>
</comment>
<evidence type="ECO:0000259" key="10">
    <source>
        <dbReference type="Pfam" id="PF24575"/>
    </source>
</evidence>
<dbReference type="InterPro" id="IPR007655">
    <property type="entry name" value="Slam_C"/>
</dbReference>
<evidence type="ECO:0000256" key="3">
    <source>
        <dbReference type="ARBA" id="ARBA00022692"/>
    </source>
</evidence>
<evidence type="ECO:0000313" key="11">
    <source>
        <dbReference type="EMBL" id="MET1756513.1"/>
    </source>
</evidence>
<dbReference type="RefSeq" id="WP_353985003.1">
    <property type="nucleotide sequence ID" value="NZ_JBEWLY010000022.1"/>
</dbReference>
<keyword evidence="11" id="KW-0449">Lipoprotein</keyword>
<evidence type="ECO:0000256" key="4">
    <source>
        <dbReference type="ARBA" id="ARBA00022729"/>
    </source>
</evidence>
<evidence type="ECO:0000313" key="12">
    <source>
        <dbReference type="Proteomes" id="UP001548713"/>
    </source>
</evidence>
<accession>A0ABV2D3T1</accession>
<evidence type="ECO:0000256" key="6">
    <source>
        <dbReference type="ARBA" id="ARBA00023237"/>
    </source>
</evidence>
<dbReference type="InterPro" id="IPR057556">
    <property type="entry name" value="TPR_Slam"/>
</dbReference>
<keyword evidence="3" id="KW-0812">Transmembrane</keyword>
<feature type="domain" description="Surface lipoprotein assembly modifier C-terminal" evidence="9">
    <location>
        <begin position="211"/>
        <end position="503"/>
    </location>
</feature>
<dbReference type="Gene3D" id="1.25.40.10">
    <property type="entry name" value="Tetratricopeptide repeat domain"/>
    <property type="match status" value="1"/>
</dbReference>
<evidence type="ECO:0000256" key="8">
    <source>
        <dbReference type="SAM" id="SignalP"/>
    </source>
</evidence>
<keyword evidence="5" id="KW-0472">Membrane</keyword>
<feature type="chain" id="PRO_5046082449" evidence="8">
    <location>
        <begin position="26"/>
        <end position="503"/>
    </location>
</feature>
<comment type="similarity">
    <text evidence="7">Belongs to the Slam family.</text>
</comment>
<dbReference type="Pfam" id="PF24575">
    <property type="entry name" value="TPR_Slam"/>
    <property type="match status" value="1"/>
</dbReference>
<dbReference type="Proteomes" id="UP001548713">
    <property type="component" value="Unassembled WGS sequence"/>
</dbReference>
<name>A0ABV2D3T1_9SPHN</name>
<comment type="caution">
    <text evidence="11">The sequence shown here is derived from an EMBL/GenBank/DDBJ whole genome shotgun (WGS) entry which is preliminary data.</text>
</comment>